<keyword evidence="1" id="KW-0732">Signal</keyword>
<protein>
    <recommendedName>
        <fullName evidence="4">Spore-associated protein A</fullName>
    </recommendedName>
</protein>
<keyword evidence="3" id="KW-1185">Reference proteome</keyword>
<evidence type="ECO:0000313" key="3">
    <source>
        <dbReference type="Proteomes" id="UP000282170"/>
    </source>
</evidence>
<name>A0A494UPN1_9ACTN</name>
<evidence type="ECO:0000313" key="2">
    <source>
        <dbReference type="EMBL" id="AYL37322.1"/>
    </source>
</evidence>
<evidence type="ECO:0000256" key="1">
    <source>
        <dbReference type="SAM" id="SignalP"/>
    </source>
</evidence>
<sequence>MRRTLATAAALTLSFTALGVATAPGAFAATAGASEYGCPGSLIDTYNTPASGEVWGQLRLYYSSANGGTNCAVLLAKKYYGKSHYMEVGINITGSSNNKLDYGAYSYYAGPVTVTSTNGHCIDLGGGEDNGGIWAGRSLKGVHCG</sequence>
<proteinExistence type="predicted"/>
<feature type="chain" id="PRO_5019815432" description="Spore-associated protein A" evidence="1">
    <location>
        <begin position="29"/>
        <end position="145"/>
    </location>
</feature>
<evidence type="ECO:0008006" key="4">
    <source>
        <dbReference type="Google" id="ProtNLM"/>
    </source>
</evidence>
<accession>A0A494UPN1</accession>
<organism evidence="2 3">
    <name type="scientific">Streptomyces fungicidicus</name>
    <dbReference type="NCBI Taxonomy" id="68203"/>
    <lineage>
        <taxon>Bacteria</taxon>
        <taxon>Bacillati</taxon>
        <taxon>Actinomycetota</taxon>
        <taxon>Actinomycetes</taxon>
        <taxon>Kitasatosporales</taxon>
        <taxon>Streptomycetaceae</taxon>
        <taxon>Streptomyces</taxon>
    </lineage>
</organism>
<dbReference type="AlphaFoldDB" id="A0A494UPN1"/>
<dbReference type="KEGG" id="sfug:CNQ36_19070"/>
<dbReference type="Proteomes" id="UP000282170">
    <property type="component" value="Chromosome"/>
</dbReference>
<gene>
    <name evidence="2" type="ORF">CNQ36_19070</name>
</gene>
<dbReference type="RefSeq" id="WP_121546897.1">
    <property type="nucleotide sequence ID" value="NZ_CP023407.1"/>
</dbReference>
<dbReference type="EMBL" id="CP023407">
    <property type="protein sequence ID" value="AYL37322.1"/>
    <property type="molecule type" value="Genomic_DNA"/>
</dbReference>
<dbReference type="GeneID" id="93884933"/>
<feature type="signal peptide" evidence="1">
    <location>
        <begin position="1"/>
        <end position="28"/>
    </location>
</feature>
<reference evidence="2 3" key="1">
    <citation type="submission" date="2017-09" db="EMBL/GenBank/DDBJ databases">
        <authorList>
            <person name="Zhang H."/>
            <person name="Hu S."/>
            <person name="Xu J."/>
            <person name="He Z."/>
        </authorList>
    </citation>
    <scope>NUCLEOTIDE SEQUENCE [LARGE SCALE GENOMIC DNA]</scope>
    <source>
        <strain evidence="2 3">TXX3120</strain>
    </source>
</reference>